<dbReference type="GO" id="GO:0005085">
    <property type="term" value="F:guanyl-nucleotide exchange factor activity"/>
    <property type="evidence" value="ECO:0007669"/>
    <property type="project" value="UniProtKB-KW"/>
</dbReference>
<evidence type="ECO:0000256" key="5">
    <source>
        <dbReference type="ARBA" id="ARBA00023319"/>
    </source>
</evidence>
<dbReference type="Pfam" id="PF07679">
    <property type="entry name" value="I-set"/>
    <property type="match status" value="2"/>
</dbReference>
<dbReference type="InterPro" id="IPR013783">
    <property type="entry name" value="Ig-like_fold"/>
</dbReference>
<dbReference type="Gene3D" id="2.30.29.30">
    <property type="entry name" value="Pleckstrin-homology domain (PH domain)/Phosphotyrosine-binding domain (PTB)"/>
    <property type="match status" value="1"/>
</dbReference>
<name>A0A673XYT9_SALTR</name>
<feature type="region of interest" description="Disordered" evidence="6">
    <location>
        <begin position="533"/>
        <end position="569"/>
    </location>
</feature>
<dbReference type="CDD" id="cd20971">
    <property type="entry name" value="IgI_1_Titin-A168_like"/>
    <property type="match status" value="1"/>
</dbReference>
<evidence type="ECO:0000259" key="9">
    <source>
        <dbReference type="PROSITE" id="PS50835"/>
    </source>
</evidence>
<evidence type="ECO:0000256" key="2">
    <source>
        <dbReference type="ARBA" id="ARBA00022490"/>
    </source>
</evidence>
<dbReference type="InterPro" id="IPR000219">
    <property type="entry name" value="DH_dom"/>
</dbReference>
<dbReference type="InParanoid" id="A0A673XYT9"/>
<keyword evidence="3" id="KW-0344">Guanine-nucleotide releasing factor</keyword>
<proteinExistence type="predicted"/>
<dbReference type="GO" id="GO:0005737">
    <property type="term" value="C:cytoplasm"/>
    <property type="evidence" value="ECO:0007669"/>
    <property type="project" value="UniProtKB-SubCell"/>
</dbReference>
<dbReference type="Gene3D" id="2.60.40.10">
    <property type="entry name" value="Immunoglobulins"/>
    <property type="match status" value="2"/>
</dbReference>
<feature type="compositionally biased region" description="Low complexity" evidence="6">
    <location>
        <begin position="469"/>
        <end position="481"/>
    </location>
</feature>
<dbReference type="SUPFAM" id="SSF48726">
    <property type="entry name" value="Immunoglobulin"/>
    <property type="match status" value="2"/>
</dbReference>
<dbReference type="InterPro" id="IPR036179">
    <property type="entry name" value="Ig-like_dom_sf"/>
</dbReference>
<evidence type="ECO:0000256" key="1">
    <source>
        <dbReference type="ARBA" id="ARBA00004496"/>
    </source>
</evidence>
<feature type="compositionally biased region" description="Polar residues" evidence="6">
    <location>
        <begin position="547"/>
        <end position="558"/>
    </location>
</feature>
<feature type="domain" description="Ig-like" evidence="9">
    <location>
        <begin position="340"/>
        <end position="416"/>
    </location>
</feature>
<dbReference type="GO" id="GO:0019898">
    <property type="term" value="C:extrinsic component of membrane"/>
    <property type="evidence" value="ECO:0007669"/>
    <property type="project" value="TreeGrafter"/>
</dbReference>
<feature type="compositionally biased region" description="Polar residues" evidence="6">
    <location>
        <begin position="487"/>
        <end position="497"/>
    </location>
</feature>
<dbReference type="PROSITE" id="PS50003">
    <property type="entry name" value="PH_DOMAIN"/>
    <property type="match status" value="1"/>
</dbReference>
<dbReference type="PANTHER" id="PTHR22826:SF106">
    <property type="entry name" value="TRIO, ISOFORM A"/>
    <property type="match status" value="1"/>
</dbReference>
<evidence type="ECO:0000256" key="6">
    <source>
        <dbReference type="SAM" id="MobiDB-lite"/>
    </source>
</evidence>
<feature type="domain" description="Ig-like" evidence="9">
    <location>
        <begin position="246"/>
        <end position="335"/>
    </location>
</feature>
<dbReference type="GeneTree" id="ENSGT00940000154756"/>
<evidence type="ECO:0000259" key="7">
    <source>
        <dbReference type="PROSITE" id="PS50003"/>
    </source>
</evidence>
<evidence type="ECO:0000256" key="3">
    <source>
        <dbReference type="ARBA" id="ARBA00022658"/>
    </source>
</evidence>
<dbReference type="InterPro" id="IPR003599">
    <property type="entry name" value="Ig_sub"/>
</dbReference>
<reference evidence="10" key="2">
    <citation type="submission" date="2025-09" db="UniProtKB">
        <authorList>
            <consortium name="Ensembl"/>
        </authorList>
    </citation>
    <scope>IDENTIFICATION</scope>
</reference>
<dbReference type="SMART" id="SM00409">
    <property type="entry name" value="IG"/>
    <property type="match status" value="2"/>
</dbReference>
<sequence length="817" mass="92210">MRFLRSGEGFEKYLQYLVGQQKAEAAISDKTVHRFFKEYTDKEQASADPAEGPVLSINAYLQKPLDRIQKYKALLKELIRNKARNGQNCCLLEEAYAMVSSLPQRSENTHHVSMIENYPATLDVLGEPIRQGPFMVWEGAPGVRSSSRGHHRHAFLFKNYVIICKSKRDTNTDTQGYVFKNMMKLNNIDVNETVEGDDRAFEIWHEREDSVRKYTLQARTVIIKNSWLRDLRELQQRYTMPAWSMPDFDELLADCTAELRQTVKLACKVTGVPKPVVTWYKDGRAVEADPHHIIIEDPDGSCTLILDNMTADDSGQYMCFATSTAGNASTLGKITVQVPPRFVNKMRNAVLIVGEDAQFSCTIQSAPSPKIRWFKEGRLLTDQEKYQTYTESRSGVLVLVIKGPTERDLGHYECEVDLTFFLSVPSGLSLSHTLCAVYPYREETITTVVKNTRMKRRGVSPSGFNRSETTTPDLPTTSTGTARQRRQVSASRKTTIPTLYVTEPEGGFGARAAENRWVEVEEIIEYKVNKSPRLSRRRGVSPAGSERANTPSFTRPQRSPNPNTNNSNNKLVELQNCSELEGAQPITWDDDEEDENMAGSEVAPGLSEEACEVSSVLIPNDHEHDEAWLEEQQEAFVTEPDDDDNMEPPRKLEPKTLTQDGRVLTLEDLEDYVPREGETYGSSNTRPSPPERPCEISVLQREIRGSVVGQPVLLNVGRPVVVPRGRRSPGFFSRFREYLSGSMFSLAGPHHHPSRGQSRSESEIPIQVSHAKQEVKLAYCSEVQRVEGGQQRYKTKVYTSVGKPVTLQISQNPYQNQ</sequence>
<dbReference type="Pfam" id="PF00621">
    <property type="entry name" value="RhoGEF"/>
    <property type="match status" value="1"/>
</dbReference>
<evidence type="ECO:0008006" key="12">
    <source>
        <dbReference type="Google" id="ProtNLM"/>
    </source>
</evidence>
<dbReference type="InterPro" id="IPR035899">
    <property type="entry name" value="DBL_dom_sf"/>
</dbReference>
<evidence type="ECO:0000256" key="4">
    <source>
        <dbReference type="ARBA" id="ARBA00023157"/>
    </source>
</evidence>
<dbReference type="Ensembl" id="ENSSTUT00000028692.1">
    <property type="protein sequence ID" value="ENSSTUP00000027405.1"/>
    <property type="gene ID" value="ENSSTUG00000011889.1"/>
</dbReference>
<dbReference type="FunFam" id="2.30.29.30:FF:000197">
    <property type="entry name" value="obscurin isoform X5"/>
    <property type="match status" value="1"/>
</dbReference>
<dbReference type="FunFam" id="2.60.40.10:FF:000032">
    <property type="entry name" value="palladin isoform X1"/>
    <property type="match status" value="1"/>
</dbReference>
<keyword evidence="4" id="KW-1015">Disulfide bond</keyword>
<dbReference type="FunFam" id="2.60.40.10:FF:000380">
    <property type="entry name" value="obscurin isoform X3"/>
    <property type="match status" value="1"/>
</dbReference>
<dbReference type="InterPro" id="IPR055251">
    <property type="entry name" value="SOS1_NGEF_PH"/>
</dbReference>
<dbReference type="InterPro" id="IPR011993">
    <property type="entry name" value="PH-like_dom_sf"/>
</dbReference>
<reference evidence="10" key="1">
    <citation type="submission" date="2025-08" db="UniProtKB">
        <authorList>
            <consortium name="Ensembl"/>
        </authorList>
    </citation>
    <scope>IDENTIFICATION</scope>
</reference>
<dbReference type="SUPFAM" id="SSF50729">
    <property type="entry name" value="PH domain-like"/>
    <property type="match status" value="1"/>
</dbReference>
<keyword evidence="2" id="KW-0963">Cytoplasm</keyword>
<feature type="compositionally biased region" description="Low complexity" evidence="6">
    <location>
        <begin position="560"/>
        <end position="569"/>
    </location>
</feature>
<feature type="domain" description="DH" evidence="8">
    <location>
        <begin position="1"/>
        <end position="109"/>
    </location>
</feature>
<protein>
    <recommendedName>
        <fullName evidence="12">Obscurin, cytoskeletal calmodulin and titin-interacting RhoGEF b</fullName>
    </recommendedName>
</protein>
<keyword evidence="5" id="KW-0393">Immunoglobulin domain</keyword>
<dbReference type="InterPro" id="IPR001849">
    <property type="entry name" value="PH_domain"/>
</dbReference>
<organism evidence="10 11">
    <name type="scientific">Salmo trutta</name>
    <name type="common">Brown trout</name>
    <dbReference type="NCBI Taxonomy" id="8032"/>
    <lineage>
        <taxon>Eukaryota</taxon>
        <taxon>Metazoa</taxon>
        <taxon>Chordata</taxon>
        <taxon>Craniata</taxon>
        <taxon>Vertebrata</taxon>
        <taxon>Euteleostomi</taxon>
        <taxon>Actinopterygii</taxon>
        <taxon>Neopterygii</taxon>
        <taxon>Teleostei</taxon>
        <taxon>Protacanthopterygii</taxon>
        <taxon>Salmoniformes</taxon>
        <taxon>Salmonidae</taxon>
        <taxon>Salmoninae</taxon>
        <taxon>Salmo</taxon>
    </lineage>
</organism>
<evidence type="ECO:0000259" key="8">
    <source>
        <dbReference type="PROSITE" id="PS50010"/>
    </source>
</evidence>
<dbReference type="Proteomes" id="UP000472277">
    <property type="component" value="Chromosome 21"/>
</dbReference>
<dbReference type="SMART" id="SM00233">
    <property type="entry name" value="PH"/>
    <property type="match status" value="1"/>
</dbReference>
<dbReference type="SUPFAM" id="SSF48065">
    <property type="entry name" value="DBL homology domain (DH-domain)"/>
    <property type="match status" value="1"/>
</dbReference>
<evidence type="ECO:0000313" key="11">
    <source>
        <dbReference type="Proteomes" id="UP000472277"/>
    </source>
</evidence>
<dbReference type="InterPro" id="IPR007110">
    <property type="entry name" value="Ig-like_dom"/>
</dbReference>
<feature type="domain" description="PH" evidence="7">
    <location>
        <begin position="127"/>
        <end position="236"/>
    </location>
</feature>
<dbReference type="InterPro" id="IPR051336">
    <property type="entry name" value="RhoGEF_Guanine_NuclExch_SF"/>
</dbReference>
<evidence type="ECO:0000313" key="10">
    <source>
        <dbReference type="Ensembl" id="ENSSTUP00000027405.1"/>
    </source>
</evidence>
<dbReference type="InterPro" id="IPR003598">
    <property type="entry name" value="Ig_sub2"/>
</dbReference>
<dbReference type="CDD" id="cd00096">
    <property type="entry name" value="Ig"/>
    <property type="match status" value="1"/>
</dbReference>
<dbReference type="Pfam" id="PF22697">
    <property type="entry name" value="SOS1_NGEF_PH"/>
    <property type="match status" value="1"/>
</dbReference>
<accession>A0A673XYT9</accession>
<dbReference type="OMA" id="KPKVRWF"/>
<comment type="subcellular location">
    <subcellularLocation>
        <location evidence="1">Cytoplasm</location>
    </subcellularLocation>
</comment>
<dbReference type="PANTHER" id="PTHR22826">
    <property type="entry name" value="RHO GUANINE EXCHANGE FACTOR-RELATED"/>
    <property type="match status" value="1"/>
</dbReference>
<feature type="region of interest" description="Disordered" evidence="6">
    <location>
        <begin position="456"/>
        <end position="498"/>
    </location>
</feature>
<keyword evidence="11" id="KW-1185">Reference proteome</keyword>
<dbReference type="AlphaFoldDB" id="A0A673XYT9"/>
<dbReference type="PROSITE" id="PS50835">
    <property type="entry name" value="IG_LIKE"/>
    <property type="match status" value="2"/>
</dbReference>
<dbReference type="SMART" id="SM00408">
    <property type="entry name" value="IGc2"/>
    <property type="match status" value="2"/>
</dbReference>
<dbReference type="PROSITE" id="PS50010">
    <property type="entry name" value="DH_2"/>
    <property type="match status" value="1"/>
</dbReference>
<dbReference type="InterPro" id="IPR013098">
    <property type="entry name" value="Ig_I-set"/>
</dbReference>
<dbReference type="Gene3D" id="1.20.900.10">
    <property type="entry name" value="Dbl homology (DH) domain"/>
    <property type="match status" value="1"/>
</dbReference>